<dbReference type="InterPro" id="IPR046980">
    <property type="entry name" value="KefG/KefF"/>
</dbReference>
<protein>
    <submittedName>
        <fullName evidence="3">NADPH-quinone reductase</fullName>
    </submittedName>
</protein>
<gene>
    <name evidence="3" type="ORF">J2Z60_001187</name>
</gene>
<dbReference type="PANTHER" id="PTHR47307:SF1">
    <property type="entry name" value="GLUTATHIONE-REGULATED POTASSIUM-EFFLUX SYSTEM ANCILLARY PROTEIN KEFG"/>
    <property type="match status" value="1"/>
</dbReference>
<dbReference type="Gene3D" id="3.40.50.360">
    <property type="match status" value="1"/>
</dbReference>
<dbReference type="RefSeq" id="WP_209686749.1">
    <property type="nucleotide sequence ID" value="NZ_JAGGLU010000005.1"/>
</dbReference>
<dbReference type="PANTHER" id="PTHR47307">
    <property type="entry name" value="GLUTATHIONE-REGULATED POTASSIUM-EFFLUX SYSTEM ANCILLARY PROTEIN KEFG"/>
    <property type="match status" value="1"/>
</dbReference>
<evidence type="ECO:0000313" key="4">
    <source>
        <dbReference type="Proteomes" id="UP001519292"/>
    </source>
</evidence>
<dbReference type="InterPro" id="IPR029039">
    <property type="entry name" value="Flavoprotein-like_sf"/>
</dbReference>
<accession>A0ABS4ME96</accession>
<keyword evidence="1" id="KW-0560">Oxidoreductase</keyword>
<evidence type="ECO:0000256" key="1">
    <source>
        <dbReference type="ARBA" id="ARBA00023002"/>
    </source>
</evidence>
<dbReference type="Pfam" id="PF02525">
    <property type="entry name" value="Flavodoxin_2"/>
    <property type="match status" value="1"/>
</dbReference>
<dbReference type="EMBL" id="JAGGLU010000005">
    <property type="protein sequence ID" value="MBP2058012.1"/>
    <property type="molecule type" value="Genomic_DNA"/>
</dbReference>
<dbReference type="Proteomes" id="UP001519292">
    <property type="component" value="Unassembled WGS sequence"/>
</dbReference>
<sequence length="178" mass="20283">MKTIVLLFHPDIKNSHVNKALVDGLDNDIKVRDMYKLYPDFKINTEKEKQVLSAADRVVLQFPMYWYGAPALVKQWEVDAWEIGWAYGIGGDALKGKELLIAVSPGADNYGHDKFAKYTVHELLRPFQATARLINMNYLVPFVTIGASHIDNVSLADQAKKYNEYLHQDHISVLSDFE</sequence>
<proteinExistence type="predicted"/>
<organism evidence="3 4">
    <name type="scientific">Lactobacillus colini</name>
    <dbReference type="NCBI Taxonomy" id="1819254"/>
    <lineage>
        <taxon>Bacteria</taxon>
        <taxon>Bacillati</taxon>
        <taxon>Bacillota</taxon>
        <taxon>Bacilli</taxon>
        <taxon>Lactobacillales</taxon>
        <taxon>Lactobacillaceae</taxon>
        <taxon>Lactobacillus</taxon>
    </lineage>
</organism>
<feature type="domain" description="Flavodoxin-like fold" evidence="2">
    <location>
        <begin position="1"/>
        <end position="165"/>
    </location>
</feature>
<reference evidence="3 4" key="1">
    <citation type="submission" date="2021-03" db="EMBL/GenBank/DDBJ databases">
        <title>Genomic Encyclopedia of Type Strains, Phase IV (KMG-IV): sequencing the most valuable type-strain genomes for metagenomic binning, comparative biology and taxonomic classification.</title>
        <authorList>
            <person name="Goeker M."/>
        </authorList>
    </citation>
    <scope>NUCLEOTIDE SEQUENCE [LARGE SCALE GENOMIC DNA]</scope>
    <source>
        <strain evidence="3 4">DSM 101872</strain>
    </source>
</reference>
<keyword evidence="4" id="KW-1185">Reference proteome</keyword>
<name>A0ABS4ME96_9LACO</name>
<dbReference type="InterPro" id="IPR003680">
    <property type="entry name" value="Flavodoxin_fold"/>
</dbReference>
<dbReference type="SUPFAM" id="SSF52218">
    <property type="entry name" value="Flavoproteins"/>
    <property type="match status" value="1"/>
</dbReference>
<evidence type="ECO:0000259" key="2">
    <source>
        <dbReference type="Pfam" id="PF02525"/>
    </source>
</evidence>
<comment type="caution">
    <text evidence="3">The sequence shown here is derived from an EMBL/GenBank/DDBJ whole genome shotgun (WGS) entry which is preliminary data.</text>
</comment>
<evidence type="ECO:0000313" key="3">
    <source>
        <dbReference type="EMBL" id="MBP2058012.1"/>
    </source>
</evidence>